<sequence>MKKKLAIVKAIEEQHVQQLLALFPKGDSEYFKACLEYYNENAVERIAEKILVDMGGQYPQLPIPSQPHDNRLNASLRILALDLFPSCDISYLRELVLNFSYAHIEQVVEVLTCTAKWPERLDYGKMDPSEGIRSEKYKKQAQAQLTLDYPQVWKSSIRAVLAENNWDYLKCFEQLKEMGSGGFWKTLRNFFSHWSASSSVHVDQAVTDYHLLEQLKELRQHDIDKQIAIDQDYAYKMNTREYTHHGQLMTCLCCYSDYTFEELSFCSEGEHAFCHGCLVHYISEGLFGQGELRGQPSIGCISSSNDECKGVFATTTLKRILTDDIWMAYENSLLEGGISDHDRIQCCACSYFEVDESTKPLASTLIYASKWIRSLTKWIMVVDAIVLYYYIHSWVVLILILFPLQYLCIVQWDMKADLEIAYQRVSKSRRSSVFNCKRDGCNTVTCLECHRPVRGLHTCWEQETDGLRLYVEKAMADAVKRTCPNCSLSFQKSDGCNKIVCRCGYAMCYICRKDIGEESYNHFCQHFRARPGSNCSSCNKCDLYKTAPDDEAVQLAATRAKNQYLQAHPDIHTTNLVIGPKRTLDRLVELRQELVITCLEKGLQYIV</sequence>
<dbReference type="PANTHER" id="PTHR22770">
    <property type="entry name" value="UBIQUITIN CONJUGATING ENZYME 7 INTERACTING PROTEIN-RELATED"/>
    <property type="match status" value="1"/>
</dbReference>
<dbReference type="InterPro" id="IPR047546">
    <property type="entry name" value="Rcat_RBR_RNF216"/>
</dbReference>
<keyword evidence="2" id="KW-0808">Transferase</keyword>
<keyword evidence="7" id="KW-0862">Zinc</keyword>
<dbReference type="PANTHER" id="PTHR22770:SF42">
    <property type="entry name" value="FINGER PROTEIN (ZIN), PUTATIVE (AFU_ORTHOLOGUE AFUA_4G03910)-RELATED"/>
    <property type="match status" value="1"/>
</dbReference>
<name>A0A8H7QW47_9FUNG</name>
<dbReference type="Pfam" id="PF26200">
    <property type="entry name" value="Rcat_RNF216"/>
    <property type="match status" value="1"/>
</dbReference>
<dbReference type="OrthoDB" id="10009520at2759"/>
<evidence type="ECO:0000256" key="1">
    <source>
        <dbReference type="ARBA" id="ARBA00004906"/>
    </source>
</evidence>
<feature type="domain" description="RING-type" evidence="9">
    <location>
        <begin position="247"/>
        <end position="539"/>
    </location>
</feature>
<organism evidence="10 11">
    <name type="scientific">Mucor saturninus</name>
    <dbReference type="NCBI Taxonomy" id="64648"/>
    <lineage>
        <taxon>Eukaryota</taxon>
        <taxon>Fungi</taxon>
        <taxon>Fungi incertae sedis</taxon>
        <taxon>Mucoromycota</taxon>
        <taxon>Mucoromycotina</taxon>
        <taxon>Mucoromycetes</taxon>
        <taxon>Mucorales</taxon>
        <taxon>Mucorineae</taxon>
        <taxon>Mucoraceae</taxon>
        <taxon>Mucor</taxon>
    </lineage>
</organism>
<dbReference type="InterPro" id="IPR044066">
    <property type="entry name" value="TRIAD_supradom"/>
</dbReference>
<dbReference type="SUPFAM" id="SSF57850">
    <property type="entry name" value="RING/U-box"/>
    <property type="match status" value="1"/>
</dbReference>
<dbReference type="Pfam" id="PF26191">
    <property type="entry name" value="RING-HC_RBR_RNF216"/>
    <property type="match status" value="1"/>
</dbReference>
<keyword evidence="8" id="KW-0812">Transmembrane</keyword>
<keyword evidence="3" id="KW-0479">Metal-binding</keyword>
<keyword evidence="5" id="KW-0863">Zinc-finger</keyword>
<accession>A0A8H7QW47</accession>
<evidence type="ECO:0000256" key="8">
    <source>
        <dbReference type="SAM" id="Phobius"/>
    </source>
</evidence>
<keyword evidence="11" id="KW-1185">Reference proteome</keyword>
<evidence type="ECO:0000313" key="11">
    <source>
        <dbReference type="Proteomes" id="UP000603453"/>
    </source>
</evidence>
<gene>
    <name evidence="10" type="ORF">INT47_009416</name>
</gene>
<keyword evidence="4" id="KW-0677">Repeat</keyword>
<dbReference type="GO" id="GO:0016740">
    <property type="term" value="F:transferase activity"/>
    <property type="evidence" value="ECO:0007669"/>
    <property type="project" value="UniProtKB-KW"/>
</dbReference>
<dbReference type="CDD" id="cd16630">
    <property type="entry name" value="RING-HC_RBR_RNF216"/>
    <property type="match status" value="1"/>
</dbReference>
<dbReference type="GO" id="GO:0008270">
    <property type="term" value="F:zinc ion binding"/>
    <property type="evidence" value="ECO:0007669"/>
    <property type="project" value="UniProtKB-KW"/>
</dbReference>
<evidence type="ECO:0000256" key="2">
    <source>
        <dbReference type="ARBA" id="ARBA00022679"/>
    </source>
</evidence>
<evidence type="ECO:0000256" key="3">
    <source>
        <dbReference type="ARBA" id="ARBA00022723"/>
    </source>
</evidence>
<comment type="caution">
    <text evidence="10">The sequence shown here is derived from an EMBL/GenBank/DDBJ whole genome shotgun (WGS) entry which is preliminary data.</text>
</comment>
<evidence type="ECO:0000313" key="10">
    <source>
        <dbReference type="EMBL" id="KAG2199803.1"/>
    </source>
</evidence>
<dbReference type="CDD" id="cd20353">
    <property type="entry name" value="Rcat_RBR_RNF216"/>
    <property type="match status" value="1"/>
</dbReference>
<dbReference type="InterPro" id="IPR051628">
    <property type="entry name" value="LUBAC_E3_Ligases"/>
</dbReference>
<proteinExistence type="predicted"/>
<comment type="pathway">
    <text evidence="1">Protein modification; protein ubiquitination.</text>
</comment>
<keyword evidence="6" id="KW-0833">Ubl conjugation pathway</keyword>
<evidence type="ECO:0000256" key="4">
    <source>
        <dbReference type="ARBA" id="ARBA00022737"/>
    </source>
</evidence>
<dbReference type="Gene3D" id="1.20.120.1750">
    <property type="match status" value="1"/>
</dbReference>
<reference evidence="10" key="1">
    <citation type="submission" date="2020-12" db="EMBL/GenBank/DDBJ databases">
        <title>Metabolic potential, ecology and presence of endohyphal bacteria is reflected in genomic diversity of Mucoromycotina.</title>
        <authorList>
            <person name="Muszewska A."/>
            <person name="Okrasinska A."/>
            <person name="Steczkiewicz K."/>
            <person name="Drgas O."/>
            <person name="Orlowska M."/>
            <person name="Perlinska-Lenart U."/>
            <person name="Aleksandrzak-Piekarczyk T."/>
            <person name="Szatraj K."/>
            <person name="Zielenkiewicz U."/>
            <person name="Pilsyk S."/>
            <person name="Malc E."/>
            <person name="Mieczkowski P."/>
            <person name="Kruszewska J.S."/>
            <person name="Biernat P."/>
            <person name="Pawlowska J."/>
        </authorList>
    </citation>
    <scope>NUCLEOTIDE SEQUENCE</scope>
    <source>
        <strain evidence="10">WA0000017839</strain>
    </source>
</reference>
<evidence type="ECO:0000256" key="6">
    <source>
        <dbReference type="ARBA" id="ARBA00022786"/>
    </source>
</evidence>
<evidence type="ECO:0000259" key="9">
    <source>
        <dbReference type="PROSITE" id="PS51873"/>
    </source>
</evidence>
<feature type="transmembrane region" description="Helical" evidence="8">
    <location>
        <begin position="378"/>
        <end position="402"/>
    </location>
</feature>
<keyword evidence="8" id="KW-0472">Membrane</keyword>
<dbReference type="PROSITE" id="PS51873">
    <property type="entry name" value="TRIAD"/>
    <property type="match status" value="1"/>
</dbReference>
<dbReference type="Proteomes" id="UP000603453">
    <property type="component" value="Unassembled WGS sequence"/>
</dbReference>
<dbReference type="InterPro" id="IPR047544">
    <property type="entry name" value="RING-HC_RBR_RNF216"/>
</dbReference>
<evidence type="ECO:0000256" key="5">
    <source>
        <dbReference type="ARBA" id="ARBA00022771"/>
    </source>
</evidence>
<evidence type="ECO:0000256" key="7">
    <source>
        <dbReference type="ARBA" id="ARBA00022833"/>
    </source>
</evidence>
<dbReference type="AlphaFoldDB" id="A0A8H7QW47"/>
<keyword evidence="8" id="KW-1133">Transmembrane helix</keyword>
<dbReference type="EMBL" id="JAEPRD010000091">
    <property type="protein sequence ID" value="KAG2199803.1"/>
    <property type="molecule type" value="Genomic_DNA"/>
</dbReference>
<protein>
    <recommendedName>
        <fullName evidence="9">RING-type domain-containing protein</fullName>
    </recommendedName>
</protein>